<evidence type="ECO:0000313" key="2">
    <source>
        <dbReference type="Proteomes" id="UP001300496"/>
    </source>
</evidence>
<organism evidence="1 2">
    <name type="scientific">Microbacterium memoriense</name>
    <dbReference type="NCBI Taxonomy" id="2978350"/>
    <lineage>
        <taxon>Bacteria</taxon>
        <taxon>Bacillati</taxon>
        <taxon>Actinomycetota</taxon>
        <taxon>Actinomycetes</taxon>
        <taxon>Micrococcales</taxon>
        <taxon>Microbacteriaceae</taxon>
        <taxon>Microbacterium</taxon>
    </lineage>
</organism>
<dbReference type="Pfam" id="PF13350">
    <property type="entry name" value="Y_phosphatase3"/>
    <property type="match status" value="1"/>
</dbReference>
<reference evidence="1 2" key="1">
    <citation type="journal article" date="2024" name="Int. J. Syst. Evol. Microbiol.">
        <title>Microbacterium memoriense sp. nov., a member of the Actinomycetota from marine beach sediment of the north coast of Portugal.</title>
        <authorList>
            <person name="Santos J.D.N.D."/>
            <person name="Klimek D."/>
            <person name="Calusinska M."/>
            <person name="Lobo-da-Cunha A."/>
            <person name="Catita J."/>
            <person name="Goncalves H."/>
            <person name="Gonzalez I."/>
            <person name="Lage O.M."/>
        </authorList>
    </citation>
    <scope>NUCLEOTIDE SEQUENCE [LARGE SCALE GENOMIC DNA]</scope>
    <source>
        <strain evidence="1 2">PMIC_1C1B</strain>
    </source>
</reference>
<comment type="caution">
    <text evidence="1">The sequence shown here is derived from an EMBL/GenBank/DDBJ whole genome shotgun (WGS) entry which is preliminary data.</text>
</comment>
<protein>
    <submittedName>
        <fullName evidence="1">Tyrosine-protein phosphatase</fullName>
    </submittedName>
</protein>
<sequence length="62" mass="6396">MLYRSDALHALTPAGEAESPCKDRTGVCAAVLLDAVGVTRDAIIAGVRPAAQSARSDLDVDD</sequence>
<dbReference type="RefSeq" id="WP_261607774.1">
    <property type="nucleotide sequence ID" value="NZ_JAODOR010000017.1"/>
</dbReference>
<gene>
    <name evidence="1" type="ORF">N4R40_12845</name>
</gene>
<keyword evidence="2" id="KW-1185">Reference proteome</keyword>
<evidence type="ECO:0000313" key="1">
    <source>
        <dbReference type="EMBL" id="MCT9003247.1"/>
    </source>
</evidence>
<dbReference type="EMBL" id="JAODOR010000017">
    <property type="protein sequence ID" value="MCT9003247.1"/>
    <property type="molecule type" value="Genomic_DNA"/>
</dbReference>
<dbReference type="InterPro" id="IPR026893">
    <property type="entry name" value="Tyr/Ser_Pase_IphP-type"/>
</dbReference>
<proteinExistence type="predicted"/>
<dbReference type="Proteomes" id="UP001300496">
    <property type="component" value="Unassembled WGS sequence"/>
</dbReference>
<name>A0ABT2PGK4_9MICO</name>
<accession>A0ABT2PGK4</accession>